<dbReference type="InterPro" id="IPR051120">
    <property type="entry name" value="ABC_AA/LPS_Transport"/>
</dbReference>
<evidence type="ECO:0000256" key="7">
    <source>
        <dbReference type="ARBA" id="ARBA00022989"/>
    </source>
</evidence>
<feature type="transmembrane region" description="Helical" evidence="9">
    <location>
        <begin position="168"/>
        <end position="187"/>
    </location>
</feature>
<evidence type="ECO:0000256" key="4">
    <source>
        <dbReference type="ARBA" id="ARBA00022692"/>
    </source>
</evidence>
<evidence type="ECO:0000313" key="11">
    <source>
        <dbReference type="EMBL" id="MBB5293583.1"/>
    </source>
</evidence>
<feature type="transmembrane region" description="Helical" evidence="9">
    <location>
        <begin position="217"/>
        <end position="235"/>
    </location>
</feature>
<comment type="subcellular location">
    <subcellularLocation>
        <location evidence="1">Cell membrane</location>
        <topology evidence="1">Multi-pass membrane protein</topology>
    </subcellularLocation>
</comment>
<keyword evidence="5" id="KW-0547">Nucleotide-binding</keyword>
<feature type="transmembrane region" description="Helical" evidence="9">
    <location>
        <begin position="286"/>
        <end position="313"/>
    </location>
</feature>
<keyword evidence="7 9" id="KW-1133">Transmembrane helix</keyword>
<dbReference type="SUPFAM" id="SSF52540">
    <property type="entry name" value="P-loop containing nucleoside triphosphate hydrolases"/>
    <property type="match status" value="1"/>
</dbReference>
<evidence type="ECO:0000256" key="8">
    <source>
        <dbReference type="ARBA" id="ARBA00023136"/>
    </source>
</evidence>
<dbReference type="InterPro" id="IPR003593">
    <property type="entry name" value="AAA+_ATPase"/>
</dbReference>
<feature type="domain" description="ABC transporter" evidence="10">
    <location>
        <begin position="352"/>
        <end position="597"/>
    </location>
</feature>
<name>A0ABR6MNR1_9DEIO</name>
<dbReference type="InterPro" id="IPR003439">
    <property type="entry name" value="ABC_transporter-like_ATP-bd"/>
</dbReference>
<keyword evidence="2" id="KW-0813">Transport</keyword>
<dbReference type="Pfam" id="PF12399">
    <property type="entry name" value="BCA_ABC_TP_C"/>
    <property type="match status" value="1"/>
</dbReference>
<sequence>MTRSDSPAPARSGFPVRMLLTGLAVVVALLLPLVLPLFQVTLLVNIAIFAIVAIGLVLLTGILGLTSFGQAAFMGLGAYTTAVLTTQAGWTPWLTLFAGFAVTALIALFLGLITLRMQGHYLPLATIAWGISLYYIFGNTPALGGFTGITDIPPISLFGLSLTSPRTFAYLALVALGLVALGAQFLLSSRVGRAMRALRSGPVVAEAFGVNAFRLRVQVFVLAALMASLAGWLYAHSQRFVNPTPFSLQAGIEYLFMAVVGGSQYVWGAVLGSALITLLREWLRDLLPALIGAQGNFEVIVFGVLIILTLQFARRGLWPLLERLLPPEGVRLLPERVRLPERAMPQPGAPLLQVEHAVKQFGGLRAVNDVSFELRAGEILGLIGPNGAGKSTMFNLITGVNPATSGRVVFAGQDITRLSAAQIHRLGVARTFQHVHLLPDLTLLANTMMGGYARGQAGMVASLLHLERGEEAALQHEALRQLRRVGLGDQAFTLAGNLALGQQRILEVARALVADPTLLLLDEPAAGLRYGEKMELVALLKRLRDEGVTILIVEHDMDLVMSLVDRLVVMNYGEKLAEGTPAEIRADAAVREAYLGVDLTEDLAGGAA</sequence>
<keyword evidence="3" id="KW-1003">Cell membrane</keyword>
<evidence type="ECO:0000256" key="2">
    <source>
        <dbReference type="ARBA" id="ARBA00022448"/>
    </source>
</evidence>
<dbReference type="InterPro" id="IPR032823">
    <property type="entry name" value="BCA_ABC_TP_C"/>
</dbReference>
<reference evidence="11 12" key="1">
    <citation type="submission" date="2020-08" db="EMBL/GenBank/DDBJ databases">
        <title>Genomic Encyclopedia of Type Strains, Phase IV (KMG-IV): sequencing the most valuable type-strain genomes for metagenomic binning, comparative biology and taxonomic classification.</title>
        <authorList>
            <person name="Goeker M."/>
        </authorList>
    </citation>
    <scope>NUCLEOTIDE SEQUENCE [LARGE SCALE GENOMIC DNA]</scope>
    <source>
        <strain evidence="11 12">DSM 105434</strain>
    </source>
</reference>
<feature type="transmembrane region" description="Helical" evidence="9">
    <location>
        <begin position="96"/>
        <end position="114"/>
    </location>
</feature>
<dbReference type="SMART" id="SM00382">
    <property type="entry name" value="AAA"/>
    <property type="match status" value="1"/>
</dbReference>
<dbReference type="CDD" id="cd03219">
    <property type="entry name" value="ABC_Mj1267_LivG_branched"/>
    <property type="match status" value="1"/>
</dbReference>
<comment type="caution">
    <text evidence="11">The sequence shown here is derived from an EMBL/GenBank/DDBJ whole genome shotgun (WGS) entry which is preliminary data.</text>
</comment>
<evidence type="ECO:0000256" key="9">
    <source>
        <dbReference type="SAM" id="Phobius"/>
    </source>
</evidence>
<dbReference type="Gene3D" id="3.40.50.300">
    <property type="entry name" value="P-loop containing nucleotide triphosphate hydrolases"/>
    <property type="match status" value="1"/>
</dbReference>
<keyword evidence="8 9" id="KW-0472">Membrane</keyword>
<evidence type="ECO:0000256" key="6">
    <source>
        <dbReference type="ARBA" id="ARBA00022840"/>
    </source>
</evidence>
<dbReference type="Pfam" id="PF02653">
    <property type="entry name" value="BPD_transp_2"/>
    <property type="match status" value="1"/>
</dbReference>
<dbReference type="InterPro" id="IPR027417">
    <property type="entry name" value="P-loop_NTPase"/>
</dbReference>
<gene>
    <name evidence="11" type="ORF">HNQ10_000396</name>
</gene>
<feature type="transmembrane region" description="Helical" evidence="9">
    <location>
        <begin position="46"/>
        <end position="65"/>
    </location>
</feature>
<feature type="transmembrane region" description="Helical" evidence="9">
    <location>
        <begin position="255"/>
        <end position="279"/>
    </location>
</feature>
<dbReference type="EMBL" id="JACHFV010000001">
    <property type="protein sequence ID" value="MBB5293583.1"/>
    <property type="molecule type" value="Genomic_DNA"/>
</dbReference>
<dbReference type="Proteomes" id="UP000536909">
    <property type="component" value="Unassembled WGS sequence"/>
</dbReference>
<evidence type="ECO:0000313" key="12">
    <source>
        <dbReference type="Proteomes" id="UP000536909"/>
    </source>
</evidence>
<dbReference type="InterPro" id="IPR001851">
    <property type="entry name" value="ABC_transp_permease"/>
</dbReference>
<evidence type="ECO:0000256" key="5">
    <source>
        <dbReference type="ARBA" id="ARBA00022741"/>
    </source>
</evidence>
<evidence type="ECO:0000259" key="10">
    <source>
        <dbReference type="PROSITE" id="PS50893"/>
    </source>
</evidence>
<protein>
    <submittedName>
        <fullName evidence="11">Branched-chain amino acid transport system permease protein</fullName>
    </submittedName>
</protein>
<dbReference type="PROSITE" id="PS50893">
    <property type="entry name" value="ABC_TRANSPORTER_2"/>
    <property type="match status" value="1"/>
</dbReference>
<dbReference type="InterPro" id="IPR043428">
    <property type="entry name" value="LivM-like"/>
</dbReference>
<accession>A0ABR6MNR1</accession>
<dbReference type="Pfam" id="PF00005">
    <property type="entry name" value="ABC_tran"/>
    <property type="match status" value="1"/>
</dbReference>
<keyword evidence="4 9" id="KW-0812">Transmembrane</keyword>
<dbReference type="CDD" id="cd06581">
    <property type="entry name" value="TM_PBP1_LivM_like"/>
    <property type="match status" value="1"/>
</dbReference>
<keyword evidence="12" id="KW-1185">Reference proteome</keyword>
<dbReference type="PANTHER" id="PTHR45772:SF2">
    <property type="entry name" value="ABC TRANSPORTER ATP-BINDING PROTEIN"/>
    <property type="match status" value="1"/>
</dbReference>
<evidence type="ECO:0000256" key="1">
    <source>
        <dbReference type="ARBA" id="ARBA00004651"/>
    </source>
</evidence>
<organism evidence="11 12">
    <name type="scientific">Deinococcus metallilatus</name>
    <dbReference type="NCBI Taxonomy" id="1211322"/>
    <lineage>
        <taxon>Bacteria</taxon>
        <taxon>Thermotogati</taxon>
        <taxon>Deinococcota</taxon>
        <taxon>Deinococci</taxon>
        <taxon>Deinococcales</taxon>
        <taxon>Deinococcaceae</taxon>
        <taxon>Deinococcus</taxon>
    </lineage>
</organism>
<dbReference type="RefSeq" id="WP_129117263.1">
    <property type="nucleotide sequence ID" value="NZ_BSUI01000012.1"/>
</dbReference>
<keyword evidence="6" id="KW-0067">ATP-binding</keyword>
<proteinExistence type="predicted"/>
<evidence type="ECO:0000256" key="3">
    <source>
        <dbReference type="ARBA" id="ARBA00022475"/>
    </source>
</evidence>
<dbReference type="PANTHER" id="PTHR45772">
    <property type="entry name" value="CONSERVED COMPONENT OF ABC TRANSPORTER FOR NATURAL AMINO ACIDS-RELATED"/>
    <property type="match status" value="1"/>
</dbReference>